<comment type="caution">
    <text evidence="1">The sequence shown here is derived from an EMBL/GenBank/DDBJ whole genome shotgun (WGS) entry which is preliminary data.</text>
</comment>
<protein>
    <submittedName>
        <fullName evidence="1">Uncharacterized protein</fullName>
    </submittedName>
</protein>
<evidence type="ECO:0000313" key="2">
    <source>
        <dbReference type="Proteomes" id="UP001412067"/>
    </source>
</evidence>
<accession>A0ABR2LSW1</accession>
<sequence length="342" mass="39023">MPESESAYSYLTATAGVHLGFRRPQLRQSSLFPTSSIPTRPIHGFDLHFRNFFDDSCSSDVTVGAHSWARLSPAPDLHLIPKPLAPSRKLPLMFLLQCLSQWLLIRTPIMSLYRQDFRYDKKTCDWNELMRELLLIWYYFFLLVLDDDGRRTCSSHVLSSSREESGDEELFVLPRHTKVIVTGNNRTKSILVDLQGVVKKAVVVFVVICFFAANERALSPPDRSRVIISCNPGKQRWQWLEERGKRIADKGRERRCGVEEKAHGKNVVGFPPFSLFPHTGKLHPYDAADSNLTPTIAARRRESIDSYLSPLHSVVWYKHRDVSLLSDESIDLLVNTIGCTVP</sequence>
<organism evidence="1 2">
    <name type="scientific">Platanthera guangdongensis</name>
    <dbReference type="NCBI Taxonomy" id="2320717"/>
    <lineage>
        <taxon>Eukaryota</taxon>
        <taxon>Viridiplantae</taxon>
        <taxon>Streptophyta</taxon>
        <taxon>Embryophyta</taxon>
        <taxon>Tracheophyta</taxon>
        <taxon>Spermatophyta</taxon>
        <taxon>Magnoliopsida</taxon>
        <taxon>Liliopsida</taxon>
        <taxon>Asparagales</taxon>
        <taxon>Orchidaceae</taxon>
        <taxon>Orchidoideae</taxon>
        <taxon>Orchideae</taxon>
        <taxon>Orchidinae</taxon>
        <taxon>Platanthera</taxon>
    </lineage>
</organism>
<evidence type="ECO:0000313" key="1">
    <source>
        <dbReference type="EMBL" id="KAK8949805.1"/>
    </source>
</evidence>
<keyword evidence="2" id="KW-1185">Reference proteome</keyword>
<dbReference type="EMBL" id="JBBWWR010000015">
    <property type="protein sequence ID" value="KAK8949805.1"/>
    <property type="molecule type" value="Genomic_DNA"/>
</dbReference>
<name>A0ABR2LSW1_9ASPA</name>
<proteinExistence type="predicted"/>
<dbReference type="Proteomes" id="UP001412067">
    <property type="component" value="Unassembled WGS sequence"/>
</dbReference>
<gene>
    <name evidence="1" type="ORF">KSP40_PGU000287</name>
</gene>
<reference evidence="1 2" key="1">
    <citation type="journal article" date="2022" name="Nat. Plants">
        <title>Genomes of leafy and leafless Platanthera orchids illuminate the evolution of mycoheterotrophy.</title>
        <authorList>
            <person name="Li M.H."/>
            <person name="Liu K.W."/>
            <person name="Li Z."/>
            <person name="Lu H.C."/>
            <person name="Ye Q.L."/>
            <person name="Zhang D."/>
            <person name="Wang J.Y."/>
            <person name="Li Y.F."/>
            <person name="Zhong Z.M."/>
            <person name="Liu X."/>
            <person name="Yu X."/>
            <person name="Liu D.K."/>
            <person name="Tu X.D."/>
            <person name="Liu B."/>
            <person name="Hao Y."/>
            <person name="Liao X.Y."/>
            <person name="Jiang Y.T."/>
            <person name="Sun W.H."/>
            <person name="Chen J."/>
            <person name="Chen Y.Q."/>
            <person name="Ai Y."/>
            <person name="Zhai J.W."/>
            <person name="Wu S.S."/>
            <person name="Zhou Z."/>
            <person name="Hsiao Y.Y."/>
            <person name="Wu W.L."/>
            <person name="Chen Y.Y."/>
            <person name="Lin Y.F."/>
            <person name="Hsu J.L."/>
            <person name="Li C.Y."/>
            <person name="Wang Z.W."/>
            <person name="Zhao X."/>
            <person name="Zhong W.Y."/>
            <person name="Ma X.K."/>
            <person name="Ma L."/>
            <person name="Huang J."/>
            <person name="Chen G.Z."/>
            <person name="Huang M.Z."/>
            <person name="Huang L."/>
            <person name="Peng D.H."/>
            <person name="Luo Y.B."/>
            <person name="Zou S.Q."/>
            <person name="Chen S.P."/>
            <person name="Lan S."/>
            <person name="Tsai W.C."/>
            <person name="Van de Peer Y."/>
            <person name="Liu Z.J."/>
        </authorList>
    </citation>
    <scope>NUCLEOTIDE SEQUENCE [LARGE SCALE GENOMIC DNA]</scope>
    <source>
        <strain evidence="1">Lor288</strain>
    </source>
</reference>